<evidence type="ECO:0000256" key="3">
    <source>
        <dbReference type="ARBA" id="ARBA00022448"/>
    </source>
</evidence>
<keyword evidence="6 7" id="KW-0472">Membrane</keyword>
<comment type="similarity">
    <text evidence="2">Belongs to the major facilitator superfamily. Folate-biopterin transporter (TC 2.A.71) family.</text>
</comment>
<feature type="transmembrane region" description="Helical" evidence="7">
    <location>
        <begin position="229"/>
        <end position="248"/>
    </location>
</feature>
<comment type="subcellular location">
    <subcellularLocation>
        <location evidence="1">Membrane</location>
        <topology evidence="1">Multi-pass membrane protein</topology>
    </subcellularLocation>
</comment>
<keyword evidence="3" id="KW-0813">Transport</keyword>
<evidence type="ECO:0000256" key="6">
    <source>
        <dbReference type="ARBA" id="ARBA00023136"/>
    </source>
</evidence>
<evidence type="ECO:0000313" key="9">
    <source>
        <dbReference type="EMBL" id="VFT79976.1"/>
    </source>
</evidence>
<keyword evidence="5 7" id="KW-1133">Transmembrane helix</keyword>
<reference evidence="8" key="2">
    <citation type="submission" date="2019-06" db="EMBL/GenBank/DDBJ databases">
        <title>Genomics analysis of Aphanomyces spp. identifies a new class of oomycete effector associated with host adaptation.</title>
        <authorList>
            <person name="Gaulin E."/>
        </authorList>
    </citation>
    <scope>NUCLEOTIDE SEQUENCE</scope>
    <source>
        <strain evidence="8">CBS 578.67</strain>
    </source>
</reference>
<accession>A0A485K9Y4</accession>
<feature type="transmembrane region" description="Helical" evidence="7">
    <location>
        <begin position="268"/>
        <end position="288"/>
    </location>
</feature>
<protein>
    <submittedName>
        <fullName evidence="9">Aste57867_2786 protein</fullName>
    </submittedName>
</protein>
<dbReference type="EMBL" id="VJMH01000389">
    <property type="protein sequence ID" value="KAF0716556.1"/>
    <property type="molecule type" value="Genomic_DNA"/>
</dbReference>
<dbReference type="EMBL" id="CAADRA010000389">
    <property type="protein sequence ID" value="VFT79976.1"/>
    <property type="molecule type" value="Genomic_DNA"/>
</dbReference>
<evidence type="ECO:0000256" key="5">
    <source>
        <dbReference type="ARBA" id="ARBA00022989"/>
    </source>
</evidence>
<dbReference type="AlphaFoldDB" id="A0A485K9Y4"/>
<dbReference type="GO" id="GO:0016020">
    <property type="term" value="C:membrane"/>
    <property type="evidence" value="ECO:0007669"/>
    <property type="project" value="UniProtKB-SubCell"/>
</dbReference>
<keyword evidence="4 7" id="KW-0812">Transmembrane</keyword>
<dbReference type="Proteomes" id="UP000332933">
    <property type="component" value="Unassembled WGS sequence"/>
</dbReference>
<feature type="transmembrane region" description="Helical" evidence="7">
    <location>
        <begin position="130"/>
        <end position="151"/>
    </location>
</feature>
<evidence type="ECO:0000256" key="4">
    <source>
        <dbReference type="ARBA" id="ARBA00022692"/>
    </source>
</evidence>
<evidence type="ECO:0000256" key="1">
    <source>
        <dbReference type="ARBA" id="ARBA00004141"/>
    </source>
</evidence>
<name>A0A485K9Y4_9STRA</name>
<evidence type="ECO:0000256" key="7">
    <source>
        <dbReference type="SAM" id="Phobius"/>
    </source>
</evidence>
<sequence length="581" mass="64549">MAQQQATVMDQTLDLEERLSYIHSAAAADEANVYKDLKSPRDLEEDALAEGGALDMLSREAFGLYMQYAAIGIIYGLIPALNYPIFNVYLNLEGYQTASYNVLVVTGWSFKVFFGMLSDCVPIMGYRRKSWILIGWAITMVCLAVMTFSPLGEPFCNREKTKSCGKPLAKVPKDQLQYFNLDAPNNGTLFIVLSMLVSFGYVLSDCASDAMVVEYAHREPMAVRGRIQTAIYTVRTLTGIIAYIVTGFGLNGVNYNGTFDFSMGPNVPYAICLVPCVLVCFTTVFVLVERKAPPAKFSEWVATFWDLLQRRVVWQICAFRFLSNMFQGFSSTALSPMSTYWAGVEPLNDALSNVIGNSIYASILVMVARWGLNWNWRWTIAAGTVGVVLVDGFVNFMTIWDVVRNQWFYNGVALADNIPAGVRFIVATFVAVEVADKGNEGATYGLITTVNNLASPFASILYKYIDSHFKVTQDDIKSDTNEVRWDVTYTFIISYSAKLFSLVWLFLLPPQKKQVQELKARGIKSKLAGIILIVVFVGLLTFSVGTNIMSIFPSTKCYRIAGGNGKLDPETGKCPKVASKK</sequence>
<proteinExistence type="inferred from homology"/>
<dbReference type="OrthoDB" id="754047at2759"/>
<organism evidence="9 10">
    <name type="scientific">Aphanomyces stellatus</name>
    <dbReference type="NCBI Taxonomy" id="120398"/>
    <lineage>
        <taxon>Eukaryota</taxon>
        <taxon>Sar</taxon>
        <taxon>Stramenopiles</taxon>
        <taxon>Oomycota</taxon>
        <taxon>Saprolegniomycetes</taxon>
        <taxon>Saprolegniales</taxon>
        <taxon>Verrucalvaceae</taxon>
        <taxon>Aphanomyces</taxon>
    </lineage>
</organism>
<dbReference type="Pfam" id="PF03092">
    <property type="entry name" value="BT1"/>
    <property type="match status" value="2"/>
</dbReference>
<dbReference type="SUPFAM" id="SSF103473">
    <property type="entry name" value="MFS general substrate transporter"/>
    <property type="match status" value="1"/>
</dbReference>
<dbReference type="Gene3D" id="1.20.1250.20">
    <property type="entry name" value="MFS general substrate transporter like domains"/>
    <property type="match status" value="1"/>
</dbReference>
<feature type="transmembrane region" description="Helical" evidence="7">
    <location>
        <begin position="380"/>
        <end position="400"/>
    </location>
</feature>
<dbReference type="PANTHER" id="PTHR31585:SF5">
    <property type="entry name" value="RNA-BINDING S4 DOMAIN-CONTAINING PROTEIN"/>
    <property type="match status" value="1"/>
</dbReference>
<feature type="transmembrane region" description="Helical" evidence="7">
    <location>
        <begin position="487"/>
        <end position="507"/>
    </location>
</feature>
<dbReference type="InterPro" id="IPR039309">
    <property type="entry name" value="BT1"/>
</dbReference>
<evidence type="ECO:0000313" key="8">
    <source>
        <dbReference type="EMBL" id="KAF0716556.1"/>
    </source>
</evidence>
<evidence type="ECO:0000256" key="2">
    <source>
        <dbReference type="ARBA" id="ARBA00007015"/>
    </source>
</evidence>
<feature type="transmembrane region" description="Helical" evidence="7">
    <location>
        <begin position="65"/>
        <end position="86"/>
    </location>
</feature>
<feature type="transmembrane region" description="Helical" evidence="7">
    <location>
        <begin position="188"/>
        <end position="208"/>
    </location>
</feature>
<dbReference type="PANTHER" id="PTHR31585">
    <property type="entry name" value="FOLATE-BIOPTERIN TRANSPORTER 1, CHLOROPLASTIC"/>
    <property type="match status" value="1"/>
</dbReference>
<dbReference type="InterPro" id="IPR036259">
    <property type="entry name" value="MFS_trans_sf"/>
</dbReference>
<evidence type="ECO:0000313" key="10">
    <source>
        <dbReference type="Proteomes" id="UP000332933"/>
    </source>
</evidence>
<feature type="transmembrane region" description="Helical" evidence="7">
    <location>
        <begin position="527"/>
        <end position="552"/>
    </location>
</feature>
<gene>
    <name evidence="9" type="primary">Aste57867_2786</name>
    <name evidence="8" type="ORF">As57867_002779</name>
    <name evidence="9" type="ORF">ASTE57867_2786</name>
</gene>
<keyword evidence="10" id="KW-1185">Reference proteome</keyword>
<reference evidence="9 10" key="1">
    <citation type="submission" date="2019-03" db="EMBL/GenBank/DDBJ databases">
        <authorList>
            <person name="Gaulin E."/>
            <person name="Dumas B."/>
        </authorList>
    </citation>
    <scope>NUCLEOTIDE SEQUENCE [LARGE SCALE GENOMIC DNA]</scope>
    <source>
        <strain evidence="9">CBS 568.67</strain>
    </source>
</reference>
<feature type="transmembrane region" description="Helical" evidence="7">
    <location>
        <begin position="98"/>
        <end position="118"/>
    </location>
</feature>